<dbReference type="PROSITE" id="PS51832">
    <property type="entry name" value="HD_GYP"/>
    <property type="match status" value="1"/>
</dbReference>
<organism evidence="2 3">
    <name type="scientific">Bacillus selenitireducens (strain ATCC 700615 / DSM 15326 / MLS10)</name>
    <dbReference type="NCBI Taxonomy" id="439292"/>
    <lineage>
        <taxon>Bacteria</taxon>
        <taxon>Bacillati</taxon>
        <taxon>Bacillota</taxon>
        <taxon>Bacilli</taxon>
        <taxon>Bacillales</taxon>
        <taxon>Bacillaceae</taxon>
        <taxon>Salisediminibacterium</taxon>
    </lineage>
</organism>
<dbReference type="AlphaFoldDB" id="D6XV02"/>
<dbReference type="InterPro" id="IPR003607">
    <property type="entry name" value="HD/PDEase_dom"/>
</dbReference>
<dbReference type="Gene3D" id="1.10.3210.10">
    <property type="entry name" value="Hypothetical protein af1432"/>
    <property type="match status" value="1"/>
</dbReference>
<dbReference type="InterPro" id="IPR037522">
    <property type="entry name" value="HD_GYP_dom"/>
</dbReference>
<dbReference type="SMART" id="SM00471">
    <property type="entry name" value="HDc"/>
    <property type="match status" value="1"/>
</dbReference>
<evidence type="ECO:0000259" key="1">
    <source>
        <dbReference type="PROSITE" id="PS51832"/>
    </source>
</evidence>
<dbReference type="GO" id="GO:0016787">
    <property type="term" value="F:hydrolase activity"/>
    <property type="evidence" value="ECO:0007669"/>
    <property type="project" value="UniProtKB-KW"/>
</dbReference>
<dbReference type="HOGENOM" id="CLU_000445_92_1_9"/>
<keyword evidence="3" id="KW-1185">Reference proteome</keyword>
<dbReference type="KEGG" id="bse:Bsel_0008"/>
<proteinExistence type="predicted"/>
<dbReference type="EMBL" id="CP001791">
    <property type="protein sequence ID" value="ADH97560.1"/>
    <property type="molecule type" value="Genomic_DNA"/>
</dbReference>
<dbReference type="eggNOG" id="COG2206">
    <property type="taxonomic scope" value="Bacteria"/>
</dbReference>
<dbReference type="Pfam" id="PF13487">
    <property type="entry name" value="HD_5"/>
    <property type="match status" value="1"/>
</dbReference>
<dbReference type="SUPFAM" id="SSF109604">
    <property type="entry name" value="HD-domain/PDEase-like"/>
    <property type="match status" value="1"/>
</dbReference>
<sequence length="369" mass="41920">MHVHVNKLIPGCVLREDVYVKTASPVMKRKTVLTDDHIYILEKFLVEDVEVFQKLANGQVFNPAGGIKEEQDDTPNDEDDQATIEKDSFLDRYLTAVQSYKKHFKNWQAGAKIEAYDVRKIFLPLYEREPNKYELMQLLALSTKQEYTYHHAVAVSIFSYLIGKAEGLKSGEVIQLGLSGLLSDCGMAKLPFSVSSKTGSLTAEEYDEIKKHPIYGYRMLESVPGFSKNALLGVLQHHEREDGSGYPLQVKRDKLHPFAKIIAIADTYHAMTSERPYRSAKSPYHVMDELLMDGFGKLDHHLIHKLIPMLTDLSIGDRVVLNNDMAGEVVFLNQERPTKPVVRLDNDKQIDLIKERDVHIEYLVSNASS</sequence>
<gene>
    <name evidence="2" type="ordered locus">Bsel_0008</name>
</gene>
<evidence type="ECO:0000313" key="3">
    <source>
        <dbReference type="Proteomes" id="UP000000271"/>
    </source>
</evidence>
<dbReference type="CDD" id="cd00077">
    <property type="entry name" value="HDc"/>
    <property type="match status" value="1"/>
</dbReference>
<dbReference type="PANTHER" id="PTHR43155">
    <property type="entry name" value="CYCLIC DI-GMP PHOSPHODIESTERASE PA4108-RELATED"/>
    <property type="match status" value="1"/>
</dbReference>
<protein>
    <submittedName>
        <fullName evidence="2">Metal dependent phosphohydrolase</fullName>
    </submittedName>
</protein>
<dbReference type="STRING" id="439292.Bsel_0008"/>
<feature type="domain" description="HD-GYP" evidence="1">
    <location>
        <begin position="126"/>
        <end position="322"/>
    </location>
</feature>
<reference evidence="2" key="1">
    <citation type="submission" date="2009-10" db="EMBL/GenBank/DDBJ databases">
        <title>Complete sequence of Bacillus selenitireducens MLS10.</title>
        <authorList>
            <consortium name="US DOE Joint Genome Institute"/>
            <person name="Lucas S."/>
            <person name="Copeland A."/>
            <person name="Lapidus A."/>
            <person name="Glavina del Rio T."/>
            <person name="Dalin E."/>
            <person name="Tice H."/>
            <person name="Bruce D."/>
            <person name="Goodwin L."/>
            <person name="Pitluck S."/>
            <person name="Sims D."/>
            <person name="Brettin T."/>
            <person name="Detter J.C."/>
            <person name="Han C."/>
            <person name="Larimer F."/>
            <person name="Land M."/>
            <person name="Hauser L."/>
            <person name="Kyrpides N."/>
            <person name="Ovchinnikova G."/>
            <person name="Stolz J."/>
        </authorList>
    </citation>
    <scope>NUCLEOTIDE SEQUENCE [LARGE SCALE GENOMIC DNA]</scope>
    <source>
        <strain evidence="2">MLS10</strain>
    </source>
</reference>
<accession>D6XV02</accession>
<dbReference type="Proteomes" id="UP000000271">
    <property type="component" value="Chromosome"/>
</dbReference>
<name>D6XV02_BACIE</name>
<evidence type="ECO:0000313" key="2">
    <source>
        <dbReference type="EMBL" id="ADH97560.1"/>
    </source>
</evidence>
<dbReference type="PANTHER" id="PTHR43155:SF2">
    <property type="entry name" value="CYCLIC DI-GMP PHOSPHODIESTERASE PA4108"/>
    <property type="match status" value="1"/>
</dbReference>